<gene>
    <name evidence="1" type="ORF">COMA2_170044</name>
</gene>
<dbReference type="EMBL" id="CZPZ01000009">
    <property type="protein sequence ID" value="CUS34508.1"/>
    <property type="molecule type" value="Genomic_DNA"/>
</dbReference>
<accession>A0A0S4L9K7</accession>
<protein>
    <submittedName>
        <fullName evidence="1">Uncharacterized protein</fullName>
    </submittedName>
</protein>
<dbReference type="Proteomes" id="UP000198736">
    <property type="component" value="Unassembled WGS sequence"/>
</dbReference>
<sequence length="66" mass="7249">MLFDAPAIRKKLGTVKVLRAIKVDDTNYLAVAKALGLNVKLKGVTPSTIYIVQEAPEIQKKTKNKP</sequence>
<evidence type="ECO:0000313" key="1">
    <source>
        <dbReference type="EMBL" id="CUS34508.1"/>
    </source>
</evidence>
<name>A0A0S4L9K7_9BACT</name>
<dbReference type="RefSeq" id="WP_090895793.1">
    <property type="nucleotide sequence ID" value="NZ_CZPZ01000009.1"/>
</dbReference>
<proteinExistence type="predicted"/>
<evidence type="ECO:0000313" key="2">
    <source>
        <dbReference type="Proteomes" id="UP000198736"/>
    </source>
</evidence>
<organism evidence="1 2">
    <name type="scientific">Candidatus Nitrospira nitrificans</name>
    <dbReference type="NCBI Taxonomy" id="1742973"/>
    <lineage>
        <taxon>Bacteria</taxon>
        <taxon>Pseudomonadati</taxon>
        <taxon>Nitrospirota</taxon>
        <taxon>Nitrospiria</taxon>
        <taxon>Nitrospirales</taxon>
        <taxon>Nitrospiraceae</taxon>
        <taxon>Nitrospira</taxon>
    </lineage>
</organism>
<keyword evidence="2" id="KW-1185">Reference proteome</keyword>
<dbReference type="STRING" id="1742973.COMA2_170044"/>
<reference evidence="2" key="1">
    <citation type="submission" date="2015-10" db="EMBL/GenBank/DDBJ databases">
        <authorList>
            <person name="Luecker S."/>
            <person name="Luecker S."/>
        </authorList>
    </citation>
    <scope>NUCLEOTIDE SEQUENCE [LARGE SCALE GENOMIC DNA]</scope>
</reference>
<dbReference type="AlphaFoldDB" id="A0A0S4L9K7"/>